<organism evidence="3 4">
    <name type="scientific">Dehalogenimonas alkenigignens</name>
    <dbReference type="NCBI Taxonomy" id="1217799"/>
    <lineage>
        <taxon>Bacteria</taxon>
        <taxon>Bacillati</taxon>
        <taxon>Chloroflexota</taxon>
        <taxon>Dehalococcoidia</taxon>
        <taxon>Dehalococcoidales</taxon>
        <taxon>Dehalococcoidaceae</taxon>
        <taxon>Dehalogenimonas</taxon>
    </lineage>
</organism>
<keyword evidence="4" id="KW-1185">Reference proteome</keyword>
<dbReference type="EMBL" id="LFDV01000002">
    <property type="protein sequence ID" value="KTB47427.1"/>
    <property type="molecule type" value="Genomic_DNA"/>
</dbReference>
<dbReference type="Gene3D" id="3.90.190.10">
    <property type="entry name" value="Protein tyrosine phosphatase superfamily"/>
    <property type="match status" value="1"/>
</dbReference>
<comment type="caution">
    <text evidence="3">The sequence shown here is derived from an EMBL/GenBank/DDBJ whole genome shotgun (WGS) entry which is preliminary data.</text>
</comment>
<evidence type="ECO:0000313" key="4">
    <source>
        <dbReference type="Proteomes" id="UP000053947"/>
    </source>
</evidence>
<dbReference type="Proteomes" id="UP000053947">
    <property type="component" value="Unassembled WGS sequence"/>
</dbReference>
<dbReference type="InterPro" id="IPR003595">
    <property type="entry name" value="Tyr_Pase_cat"/>
</dbReference>
<keyword evidence="1 3" id="KW-0378">Hydrolase</keyword>
<name>A0A0W0GFS7_9CHLR</name>
<feature type="domain" description="Tyrosine specific protein phosphatases" evidence="2">
    <location>
        <begin position="73"/>
        <end position="141"/>
    </location>
</feature>
<evidence type="ECO:0000313" key="3">
    <source>
        <dbReference type="EMBL" id="KTB47427.1"/>
    </source>
</evidence>
<dbReference type="SMART" id="SM00404">
    <property type="entry name" value="PTPc_motif"/>
    <property type="match status" value="1"/>
</dbReference>
<dbReference type="InterPro" id="IPR000387">
    <property type="entry name" value="Tyr_Pase_dom"/>
</dbReference>
<dbReference type="PROSITE" id="PS50056">
    <property type="entry name" value="TYR_PHOSPHATASE_2"/>
    <property type="match status" value="1"/>
</dbReference>
<dbReference type="AlphaFoldDB" id="A0A0W0GFS7"/>
<dbReference type="InterPro" id="IPR050561">
    <property type="entry name" value="PTP"/>
</dbReference>
<dbReference type="FunFam" id="3.90.190.10:FF:000157">
    <property type="entry name" value="Protein-tyrosine phosphatase"/>
    <property type="match status" value="1"/>
</dbReference>
<protein>
    <recommendedName>
        <fullName evidence="2">Tyrosine specific protein phosphatases domain-containing protein</fullName>
    </recommendedName>
</protein>
<dbReference type="SUPFAM" id="SSF52799">
    <property type="entry name" value="(Phosphotyrosine protein) phosphatases II"/>
    <property type="match status" value="1"/>
</dbReference>
<reference evidence="3 4" key="1">
    <citation type="submission" date="2015-06" db="EMBL/GenBank/DDBJ databases">
        <title>Genome sequence of the organohalide-respiring Dehalogenimonas alkenigignens type strain (IP3-3T).</title>
        <authorList>
            <person name="Key T.A."/>
            <person name="Richmond D.P."/>
            <person name="Bowman K.S."/>
            <person name="Cho Y.-J."/>
            <person name="Chun J."/>
            <person name="da Costa M.S."/>
            <person name="Rainey F.A."/>
            <person name="Moe W.M."/>
        </authorList>
    </citation>
    <scope>NUCLEOTIDE SEQUENCE [LARGE SCALE GENOMIC DNA]</scope>
    <source>
        <strain evidence="3 4">IP3-3</strain>
    </source>
</reference>
<evidence type="ECO:0000259" key="2">
    <source>
        <dbReference type="PROSITE" id="PS50056"/>
    </source>
</evidence>
<gene>
    <name evidence="3" type="ORF">DEALK_02720</name>
</gene>
<proteinExistence type="predicted"/>
<dbReference type="RefSeq" id="WP_065128661.1">
    <property type="nucleotide sequence ID" value="NZ_KQ758903.1"/>
</dbReference>
<evidence type="ECO:0000256" key="1">
    <source>
        <dbReference type="ARBA" id="ARBA00022801"/>
    </source>
</evidence>
<dbReference type="PANTHER" id="PTHR23339">
    <property type="entry name" value="TYROSINE SPECIFIC PROTEIN PHOSPHATASE AND DUAL SPECIFICITY PROTEIN PHOSPHATASE"/>
    <property type="match status" value="1"/>
</dbReference>
<dbReference type="GO" id="GO:0016791">
    <property type="term" value="F:phosphatase activity"/>
    <property type="evidence" value="ECO:0007669"/>
    <property type="project" value="UniProtKB-ARBA"/>
</dbReference>
<dbReference type="Pfam" id="PF22784">
    <property type="entry name" value="PTP-SAK"/>
    <property type="match status" value="1"/>
</dbReference>
<dbReference type="STRING" id="1217799.DEALK_02720"/>
<dbReference type="InterPro" id="IPR029021">
    <property type="entry name" value="Prot-tyrosine_phosphatase-like"/>
</dbReference>
<sequence>MDQYNFSWVIAGRLSGHQAPSSMEDLLWLKQQGILALVRMAQPEVTRITSSQIEHLGMWDCHEPVPDFTAPEQDQIKRIMGFIAKALVTDRPVGVSCGAGMGRTGTILACYFVSQGWDAQKAMTYVRSLRPGSIETKAQEHAVIEYAKKR</sequence>
<accession>A0A0W0GFS7</accession>
<dbReference type="InterPro" id="IPR057023">
    <property type="entry name" value="PTP-SAK"/>
</dbReference>